<dbReference type="Proteomes" id="UP000654345">
    <property type="component" value="Unassembled WGS sequence"/>
</dbReference>
<dbReference type="CDD" id="cd06261">
    <property type="entry name" value="TM_PBP2"/>
    <property type="match status" value="1"/>
</dbReference>
<sequence>MESTKVISPAQPEAPLDVKQRGKRSTLRKRLKIELAFWGFAAPLLIGLVVFVYIPILWSIFLSFFDARSTIAPTQFVGLANYASILNDTAYQQALVTITLFALFIIPTTFALSLGLALMVNSIRFAQPFFRSVFFLPTACSYVVASLIWKLDIFNGLPTGFANTILTSLHMDPINTWISSPNPPYYWIVLVSLRLWIQVGVYMLLFIAGLQTIPQELYEAATVDGARRGWTTFRYITFPLLRNTSVAILILNLIAAYQAFDEFYNIMGSTASSGNASLGRPPLLYIFQVALGSQDYGRGSAGAIILAIIIIVFTVVQAKVFGFGKVQS</sequence>
<evidence type="ECO:0000256" key="4">
    <source>
        <dbReference type="ARBA" id="ARBA00022692"/>
    </source>
</evidence>
<evidence type="ECO:0000256" key="2">
    <source>
        <dbReference type="ARBA" id="ARBA00022448"/>
    </source>
</evidence>
<keyword evidence="4 7" id="KW-0812">Transmembrane</keyword>
<comment type="caution">
    <text evidence="9">The sequence shown here is derived from an EMBL/GenBank/DDBJ whole genome shotgun (WGS) entry which is preliminary data.</text>
</comment>
<dbReference type="InterPro" id="IPR000515">
    <property type="entry name" value="MetI-like"/>
</dbReference>
<dbReference type="PROSITE" id="PS50928">
    <property type="entry name" value="ABC_TM1"/>
    <property type="match status" value="1"/>
</dbReference>
<feature type="transmembrane region" description="Helical" evidence="7">
    <location>
        <begin position="185"/>
        <end position="208"/>
    </location>
</feature>
<protein>
    <submittedName>
        <fullName evidence="9">Sugar ABC transporter permease</fullName>
    </submittedName>
</protein>
<name>A0ABQ3UV78_9CHLR</name>
<keyword evidence="10" id="KW-1185">Reference proteome</keyword>
<evidence type="ECO:0000313" key="9">
    <source>
        <dbReference type="EMBL" id="GHO56492.1"/>
    </source>
</evidence>
<gene>
    <name evidence="9" type="ORF">KSB_49670</name>
</gene>
<dbReference type="EMBL" id="BNJG01000002">
    <property type="protein sequence ID" value="GHO56492.1"/>
    <property type="molecule type" value="Genomic_DNA"/>
</dbReference>
<evidence type="ECO:0000313" key="10">
    <source>
        <dbReference type="Proteomes" id="UP000654345"/>
    </source>
</evidence>
<feature type="transmembrane region" description="Helical" evidence="7">
    <location>
        <begin position="301"/>
        <end position="322"/>
    </location>
</feature>
<evidence type="ECO:0000256" key="3">
    <source>
        <dbReference type="ARBA" id="ARBA00022475"/>
    </source>
</evidence>
<feature type="transmembrane region" description="Helical" evidence="7">
    <location>
        <begin position="129"/>
        <end position="149"/>
    </location>
</feature>
<evidence type="ECO:0000256" key="7">
    <source>
        <dbReference type="SAM" id="Phobius"/>
    </source>
</evidence>
<dbReference type="Gene3D" id="1.10.3720.10">
    <property type="entry name" value="MetI-like"/>
    <property type="match status" value="1"/>
</dbReference>
<keyword evidence="5 7" id="KW-1133">Transmembrane helix</keyword>
<keyword evidence="6 7" id="KW-0472">Membrane</keyword>
<keyword evidence="2" id="KW-0813">Transport</keyword>
<dbReference type="PANTHER" id="PTHR30193:SF37">
    <property type="entry name" value="INNER MEMBRANE ABC TRANSPORTER PERMEASE PROTEIN YCJO"/>
    <property type="match status" value="1"/>
</dbReference>
<feature type="domain" description="ABC transmembrane type-1" evidence="8">
    <location>
        <begin position="95"/>
        <end position="317"/>
    </location>
</feature>
<feature type="transmembrane region" description="Helical" evidence="7">
    <location>
        <begin position="35"/>
        <end position="61"/>
    </location>
</feature>
<dbReference type="InterPro" id="IPR051393">
    <property type="entry name" value="ABC_transporter_permease"/>
</dbReference>
<proteinExistence type="predicted"/>
<dbReference type="RefSeq" id="WP_201372977.1">
    <property type="nucleotide sequence ID" value="NZ_BNJG01000002.1"/>
</dbReference>
<feature type="transmembrane region" description="Helical" evidence="7">
    <location>
        <begin position="94"/>
        <end position="117"/>
    </location>
</feature>
<accession>A0ABQ3UV78</accession>
<keyword evidence="3" id="KW-1003">Cell membrane</keyword>
<dbReference type="InterPro" id="IPR035906">
    <property type="entry name" value="MetI-like_sf"/>
</dbReference>
<feature type="transmembrane region" description="Helical" evidence="7">
    <location>
        <begin position="240"/>
        <end position="260"/>
    </location>
</feature>
<dbReference type="PANTHER" id="PTHR30193">
    <property type="entry name" value="ABC TRANSPORTER PERMEASE PROTEIN"/>
    <property type="match status" value="1"/>
</dbReference>
<evidence type="ECO:0000259" key="8">
    <source>
        <dbReference type="PROSITE" id="PS50928"/>
    </source>
</evidence>
<evidence type="ECO:0000256" key="1">
    <source>
        <dbReference type="ARBA" id="ARBA00004651"/>
    </source>
</evidence>
<evidence type="ECO:0000256" key="6">
    <source>
        <dbReference type="ARBA" id="ARBA00023136"/>
    </source>
</evidence>
<organism evidence="9 10">
    <name type="scientific">Ktedonobacter robiniae</name>
    <dbReference type="NCBI Taxonomy" id="2778365"/>
    <lineage>
        <taxon>Bacteria</taxon>
        <taxon>Bacillati</taxon>
        <taxon>Chloroflexota</taxon>
        <taxon>Ktedonobacteria</taxon>
        <taxon>Ktedonobacterales</taxon>
        <taxon>Ktedonobacteraceae</taxon>
        <taxon>Ktedonobacter</taxon>
    </lineage>
</organism>
<comment type="subcellular location">
    <subcellularLocation>
        <location evidence="1">Cell membrane</location>
        <topology evidence="1">Multi-pass membrane protein</topology>
    </subcellularLocation>
</comment>
<reference evidence="9 10" key="1">
    <citation type="journal article" date="2021" name="Int. J. Syst. Evol. Microbiol.">
        <title>Reticulibacter mediterranei gen. nov., sp. nov., within the new family Reticulibacteraceae fam. nov., and Ktedonospora formicarum gen. nov., sp. nov., Ktedonobacter robiniae sp. nov., Dictyobacter formicarum sp. nov. and Dictyobacter arantiisoli sp. nov., belonging to the class Ktedonobacteria.</title>
        <authorList>
            <person name="Yabe S."/>
            <person name="Zheng Y."/>
            <person name="Wang C.M."/>
            <person name="Sakai Y."/>
            <person name="Abe K."/>
            <person name="Yokota A."/>
            <person name="Donadio S."/>
            <person name="Cavaletti L."/>
            <person name="Monciardini P."/>
        </authorList>
    </citation>
    <scope>NUCLEOTIDE SEQUENCE [LARGE SCALE GENOMIC DNA]</scope>
    <source>
        <strain evidence="9 10">SOSP1-30</strain>
    </source>
</reference>
<dbReference type="SUPFAM" id="SSF161098">
    <property type="entry name" value="MetI-like"/>
    <property type="match status" value="1"/>
</dbReference>
<evidence type="ECO:0000256" key="5">
    <source>
        <dbReference type="ARBA" id="ARBA00022989"/>
    </source>
</evidence>